<keyword evidence="2" id="KW-1185">Reference proteome</keyword>
<accession>A0A9C5ZJD9</accession>
<dbReference type="GO" id="GO:0005737">
    <property type="term" value="C:cytoplasm"/>
    <property type="evidence" value="ECO:0007669"/>
    <property type="project" value="TreeGrafter"/>
</dbReference>
<dbReference type="InterPro" id="IPR019527">
    <property type="entry name" value="RZZ-complex_KNTC1/ROD_C"/>
</dbReference>
<proteinExistence type="predicted"/>
<dbReference type="Proteomes" id="UP000092443">
    <property type="component" value="Unplaced"/>
</dbReference>
<dbReference type="GO" id="GO:0007094">
    <property type="term" value="P:mitotic spindle assembly checkpoint signaling"/>
    <property type="evidence" value="ECO:0007669"/>
    <property type="project" value="TreeGrafter"/>
</dbReference>
<dbReference type="AlphaFoldDB" id="A0A9C5ZJD9"/>
<protein>
    <submittedName>
        <fullName evidence="3">Kinetochore-associated protein 1-like</fullName>
    </submittedName>
</protein>
<feature type="domain" description="RZZ complex subunit KNTC1/ROD C-terminal" evidence="1">
    <location>
        <begin position="3"/>
        <end position="239"/>
    </location>
</feature>
<dbReference type="GO" id="GO:1903394">
    <property type="term" value="P:protein localization to kinetochore involved in kinetochore assembly"/>
    <property type="evidence" value="ECO:0007669"/>
    <property type="project" value="TreeGrafter"/>
</dbReference>
<dbReference type="GO" id="GO:0000070">
    <property type="term" value="P:mitotic sister chromatid segregation"/>
    <property type="evidence" value="ECO:0007669"/>
    <property type="project" value="TreeGrafter"/>
</dbReference>
<dbReference type="PANTHER" id="PTHR15688:SF1">
    <property type="entry name" value="KINETOCHORE-ASSOCIATED PROTEIN 1"/>
    <property type="match status" value="1"/>
</dbReference>
<dbReference type="Pfam" id="PF10493">
    <property type="entry name" value="Rod_C"/>
    <property type="match status" value="1"/>
</dbReference>
<dbReference type="RefSeq" id="XP_037899768.1">
    <property type="nucleotide sequence ID" value="XM_038043840.1"/>
</dbReference>
<evidence type="ECO:0000259" key="1">
    <source>
        <dbReference type="Pfam" id="PF10493"/>
    </source>
</evidence>
<evidence type="ECO:0000313" key="3">
    <source>
        <dbReference type="RefSeq" id="XP_037899768.1"/>
    </source>
</evidence>
<dbReference type="GO" id="GO:0031267">
    <property type="term" value="F:small GTPase binding"/>
    <property type="evidence" value="ECO:0007669"/>
    <property type="project" value="TreeGrafter"/>
</dbReference>
<dbReference type="KEGG" id="gfs:119644297"/>
<dbReference type="GeneID" id="119644297"/>
<dbReference type="PANTHER" id="PTHR15688">
    <property type="entry name" value="KINETOCHORE-ASSOCIATED PROTEIN 1"/>
    <property type="match status" value="1"/>
</dbReference>
<dbReference type="InterPro" id="IPR052802">
    <property type="entry name" value="KNTC1"/>
</dbReference>
<sequence length="244" mass="28300">MTNTSKQLQIYECYFKLYDGSTDLNNIFDQQQYIAIKCVHELKKLGYNSSLEKFKQSDKIDILKIIWQSNANNPHALQLLANICLGFDIHVDKIWNGILKRMVKSSMHRDLNALVDVLSCYAHLLHIEGLTKAWEWILLQPFKNANQTQSAEQEDKLHKTLFRLQSCPVVHSLNLLEFAEHCLRLGKHHMAAVLMAFCKTPEQRQSIKQLIPQRNETMRQKILELEDVGILSAILNFVLKELCL</sequence>
<evidence type="ECO:0000313" key="2">
    <source>
        <dbReference type="Proteomes" id="UP000092443"/>
    </source>
</evidence>
<gene>
    <name evidence="3" type="primary">LOC119644297</name>
</gene>
<dbReference type="GO" id="GO:0005828">
    <property type="term" value="C:kinetochore microtubule"/>
    <property type="evidence" value="ECO:0007669"/>
    <property type="project" value="TreeGrafter"/>
</dbReference>
<dbReference type="GO" id="GO:1990423">
    <property type="term" value="C:RZZ complex"/>
    <property type="evidence" value="ECO:0007669"/>
    <property type="project" value="TreeGrafter"/>
</dbReference>
<reference evidence="3" key="1">
    <citation type="submission" date="2025-08" db="UniProtKB">
        <authorList>
            <consortium name="RefSeq"/>
        </authorList>
    </citation>
    <scope>IDENTIFICATION</scope>
    <source>
        <tissue evidence="3">Whole body pupa</tissue>
    </source>
</reference>
<organism evidence="2 3">
    <name type="scientific">Glossina fuscipes</name>
    <dbReference type="NCBI Taxonomy" id="7396"/>
    <lineage>
        <taxon>Eukaryota</taxon>
        <taxon>Metazoa</taxon>
        <taxon>Ecdysozoa</taxon>
        <taxon>Arthropoda</taxon>
        <taxon>Hexapoda</taxon>
        <taxon>Insecta</taxon>
        <taxon>Pterygota</taxon>
        <taxon>Neoptera</taxon>
        <taxon>Endopterygota</taxon>
        <taxon>Diptera</taxon>
        <taxon>Brachycera</taxon>
        <taxon>Muscomorpha</taxon>
        <taxon>Hippoboscoidea</taxon>
        <taxon>Glossinidae</taxon>
        <taxon>Glossina</taxon>
    </lineage>
</organism>
<name>A0A9C5ZJD9_9MUSC</name>